<proteinExistence type="predicted"/>
<sequence length="73" mass="8230">VKCLRLHCGQKAYILIDEYDPVNSIITKSILKPNKENLIAIMNKLKGLFSGCGKGNPHRERVLFTGVFDTLKK</sequence>
<feature type="non-terminal residue" evidence="1">
    <location>
        <position position="1"/>
    </location>
</feature>
<dbReference type="EMBL" id="CAJVAF010000315">
    <property type="protein sequence ID" value="CAG7596032.1"/>
    <property type="molecule type" value="Genomic_DNA"/>
</dbReference>
<gene>
    <name evidence="1" type="ORF">MHYMCMPASI_00854</name>
</gene>
<accession>A0A8S4C2C7</accession>
<reference evidence="1" key="1">
    <citation type="submission" date="2021-06" db="EMBL/GenBank/DDBJ databases">
        <authorList>
            <person name="Nardi T."/>
            <person name="Nardi T."/>
        </authorList>
    </citation>
    <scope>NUCLEOTIDE SEQUENCE</scope>
</reference>
<organism evidence="1 2">
    <name type="scientific">Hyalomma marginatum</name>
    <dbReference type="NCBI Taxonomy" id="34627"/>
    <lineage>
        <taxon>Eukaryota</taxon>
        <taxon>Metazoa</taxon>
        <taxon>Ecdysozoa</taxon>
        <taxon>Arthropoda</taxon>
        <taxon>Chelicerata</taxon>
        <taxon>Arachnida</taxon>
        <taxon>Acari</taxon>
        <taxon>Parasitiformes</taxon>
        <taxon>Ixodida</taxon>
        <taxon>Ixodoidea</taxon>
        <taxon>Ixodidae</taxon>
        <taxon>Hyalomminae</taxon>
        <taxon>Hyalomma</taxon>
    </lineage>
</organism>
<name>A0A8S4C2C7_9ACAR</name>
<comment type="caution">
    <text evidence="1">The sequence shown here is derived from an EMBL/GenBank/DDBJ whole genome shotgun (WGS) entry which is preliminary data.</text>
</comment>
<evidence type="ECO:0000313" key="2">
    <source>
        <dbReference type="Proteomes" id="UP000837675"/>
    </source>
</evidence>
<evidence type="ECO:0000313" key="1">
    <source>
        <dbReference type="EMBL" id="CAG7596032.1"/>
    </source>
</evidence>
<protein>
    <recommendedName>
        <fullName evidence="3">AAA-ATPase-like domain-containing protein</fullName>
    </recommendedName>
</protein>
<dbReference type="AlphaFoldDB" id="A0A8S4C2C7"/>
<evidence type="ECO:0008006" key="3">
    <source>
        <dbReference type="Google" id="ProtNLM"/>
    </source>
</evidence>
<keyword evidence="2" id="KW-1185">Reference proteome</keyword>
<dbReference type="Proteomes" id="UP000837675">
    <property type="component" value="Unassembled WGS sequence"/>
</dbReference>